<dbReference type="Gene3D" id="3.40.50.200">
    <property type="entry name" value="Peptidase S8/S53 domain"/>
    <property type="match status" value="1"/>
</dbReference>
<keyword evidence="11" id="KW-1185">Reference proteome</keyword>
<evidence type="ECO:0000256" key="1">
    <source>
        <dbReference type="ARBA" id="ARBA00001913"/>
    </source>
</evidence>
<keyword evidence="6" id="KW-0106">Calcium</keyword>
<dbReference type="Pfam" id="PF00082">
    <property type="entry name" value="Peptidase_S8"/>
    <property type="match status" value="1"/>
</dbReference>
<keyword evidence="7" id="KW-0865">Zymogen</keyword>
<evidence type="ECO:0000256" key="5">
    <source>
        <dbReference type="ARBA" id="ARBA00022825"/>
    </source>
</evidence>
<evidence type="ECO:0000313" key="10">
    <source>
        <dbReference type="EMBL" id="GGR13742.1"/>
    </source>
</evidence>
<comment type="caution">
    <text evidence="10">The sequence shown here is derived from an EMBL/GenBank/DDBJ whole genome shotgun (WGS) entry which is preliminary data.</text>
</comment>
<dbReference type="SMART" id="SM00944">
    <property type="entry name" value="Pro-kuma_activ"/>
    <property type="match status" value="1"/>
</dbReference>
<feature type="domain" description="Peptidase S53" evidence="9">
    <location>
        <begin position="187"/>
        <end position="538"/>
    </location>
</feature>
<dbReference type="CDD" id="cd11377">
    <property type="entry name" value="Pro-peptidase_S53"/>
    <property type="match status" value="1"/>
</dbReference>
<dbReference type="PROSITE" id="PS51695">
    <property type="entry name" value="SEDOLISIN"/>
    <property type="match status" value="1"/>
</dbReference>
<feature type="region of interest" description="Disordered" evidence="8">
    <location>
        <begin position="1"/>
        <end position="30"/>
    </location>
</feature>
<dbReference type="InterPro" id="IPR015366">
    <property type="entry name" value="S53_propep"/>
</dbReference>
<evidence type="ECO:0000256" key="2">
    <source>
        <dbReference type="ARBA" id="ARBA00022670"/>
    </source>
</evidence>
<dbReference type="Proteomes" id="UP000603865">
    <property type="component" value="Unassembled WGS sequence"/>
</dbReference>
<evidence type="ECO:0000259" key="9">
    <source>
        <dbReference type="PROSITE" id="PS51695"/>
    </source>
</evidence>
<keyword evidence="2" id="KW-0645">Protease</keyword>
<dbReference type="InterPro" id="IPR050819">
    <property type="entry name" value="Tripeptidyl-peptidase_I"/>
</dbReference>
<reference evidence="10" key="2">
    <citation type="submission" date="2020-09" db="EMBL/GenBank/DDBJ databases">
        <authorList>
            <person name="Sun Q."/>
            <person name="Ohkuma M."/>
        </authorList>
    </citation>
    <scope>NUCLEOTIDE SEQUENCE</scope>
    <source>
        <strain evidence="10">JCM 31311</strain>
    </source>
</reference>
<protein>
    <submittedName>
        <fullName evidence="10">Kumamolisin</fullName>
    </submittedName>
</protein>
<keyword evidence="3" id="KW-0479">Metal-binding</keyword>
<dbReference type="PANTHER" id="PTHR14218:SF15">
    <property type="entry name" value="TRIPEPTIDYL-PEPTIDASE 1"/>
    <property type="match status" value="1"/>
</dbReference>
<dbReference type="InterPro" id="IPR036852">
    <property type="entry name" value="Peptidase_S8/S53_dom_sf"/>
</dbReference>
<dbReference type="RefSeq" id="WP_189091159.1">
    <property type="nucleotide sequence ID" value="NZ_BMQL01000016.1"/>
</dbReference>
<organism evidence="10 11">
    <name type="scientific">Deinococcus ruber</name>
    <dbReference type="NCBI Taxonomy" id="1848197"/>
    <lineage>
        <taxon>Bacteria</taxon>
        <taxon>Thermotogati</taxon>
        <taxon>Deinococcota</taxon>
        <taxon>Deinococci</taxon>
        <taxon>Deinococcales</taxon>
        <taxon>Deinococcaceae</taxon>
        <taxon>Deinococcus</taxon>
    </lineage>
</organism>
<keyword evidence="5" id="KW-0720">Serine protease</keyword>
<accession>A0A918CA99</accession>
<dbReference type="InterPro" id="IPR030400">
    <property type="entry name" value="Sedolisin_dom"/>
</dbReference>
<dbReference type="GO" id="GO:0046872">
    <property type="term" value="F:metal ion binding"/>
    <property type="evidence" value="ECO:0007669"/>
    <property type="project" value="UniProtKB-KW"/>
</dbReference>
<evidence type="ECO:0000256" key="3">
    <source>
        <dbReference type="ARBA" id="ARBA00022723"/>
    </source>
</evidence>
<sequence length="538" mass="54782">MPGKSRVSIPGSEKALPAQARRVGTPEASSDVQVTLRLRPRTALTPHALMNAESAAPMTRAAFAQTYGANPEDLKQIEEFAHDHGLTVTQSSLERRTVVLSGPLEAVQEAFGVQLHLYALNGSEFRGRSGTISVPADLAGIIEGVFGLDDRPQASPQFRYAQPPGTAQPHTSQPDTAIVPAAANIAGFSPTTLAQAYAFPAAFDGSGQTVAIIELGGGYRKADLTTYFRELGIPAPKVGAVGVNGARNRPDGNPNSADGEVMLDIEVVGATAPGARIAVYFAPNTDAGFLNAVTQATHDHTRAPSVISISWGAPESQWTAQAMNAMSQAFLEAGMLGVSVLCAAGDNGSSDGVADQLAHADFPASSPYATGCGGTRLTLNGDAIGSETVWNNPGHGATGGGVSAVFPLPTYQTGAGVPPSVNPGGAGGRGVPDVSGVADPQTGYRVRVDGVDTVIGGTSAVAPLWAGLVARLNQARGQAGAAPLGFLNPRLYALAQAGHITRDIVQGDNGAYAAGPGWDACTGLGSPDGEALLAALES</sequence>
<dbReference type="PANTHER" id="PTHR14218">
    <property type="entry name" value="PROTEASE S8 TRIPEPTIDYL PEPTIDASE I CLN2"/>
    <property type="match status" value="1"/>
</dbReference>
<evidence type="ECO:0000256" key="8">
    <source>
        <dbReference type="SAM" id="MobiDB-lite"/>
    </source>
</evidence>
<dbReference type="AlphaFoldDB" id="A0A918CA99"/>
<evidence type="ECO:0000256" key="4">
    <source>
        <dbReference type="ARBA" id="ARBA00022801"/>
    </source>
</evidence>
<dbReference type="SUPFAM" id="SSF54897">
    <property type="entry name" value="Protease propeptides/inhibitors"/>
    <property type="match status" value="1"/>
</dbReference>
<evidence type="ECO:0000256" key="7">
    <source>
        <dbReference type="ARBA" id="ARBA00023145"/>
    </source>
</evidence>
<reference evidence="10" key="1">
    <citation type="journal article" date="2014" name="Int. J. Syst. Evol. Microbiol.">
        <title>Complete genome sequence of Corynebacterium casei LMG S-19264T (=DSM 44701T), isolated from a smear-ripened cheese.</title>
        <authorList>
            <consortium name="US DOE Joint Genome Institute (JGI-PGF)"/>
            <person name="Walter F."/>
            <person name="Albersmeier A."/>
            <person name="Kalinowski J."/>
            <person name="Ruckert C."/>
        </authorList>
    </citation>
    <scope>NUCLEOTIDE SEQUENCE</scope>
    <source>
        <strain evidence="10">JCM 31311</strain>
    </source>
</reference>
<dbReference type="CDD" id="cd04056">
    <property type="entry name" value="Peptidases_S53"/>
    <property type="match status" value="1"/>
</dbReference>
<dbReference type="GO" id="GO:0008240">
    <property type="term" value="F:tripeptidyl-peptidase activity"/>
    <property type="evidence" value="ECO:0007669"/>
    <property type="project" value="TreeGrafter"/>
</dbReference>
<gene>
    <name evidence="10" type="ORF">GCM10008957_28220</name>
</gene>
<dbReference type="GO" id="GO:0006508">
    <property type="term" value="P:proteolysis"/>
    <property type="evidence" value="ECO:0007669"/>
    <property type="project" value="UniProtKB-KW"/>
</dbReference>
<dbReference type="EMBL" id="BMQL01000016">
    <property type="protein sequence ID" value="GGR13742.1"/>
    <property type="molecule type" value="Genomic_DNA"/>
</dbReference>
<evidence type="ECO:0000256" key="6">
    <source>
        <dbReference type="ARBA" id="ARBA00022837"/>
    </source>
</evidence>
<dbReference type="InterPro" id="IPR000209">
    <property type="entry name" value="Peptidase_S8/S53_dom"/>
</dbReference>
<keyword evidence="4" id="KW-0378">Hydrolase</keyword>
<proteinExistence type="predicted"/>
<dbReference type="SUPFAM" id="SSF52743">
    <property type="entry name" value="Subtilisin-like"/>
    <property type="match status" value="1"/>
</dbReference>
<dbReference type="Pfam" id="PF09286">
    <property type="entry name" value="Pro-kuma_activ"/>
    <property type="match status" value="1"/>
</dbReference>
<dbReference type="GO" id="GO:0004252">
    <property type="term" value="F:serine-type endopeptidase activity"/>
    <property type="evidence" value="ECO:0007669"/>
    <property type="project" value="InterPro"/>
</dbReference>
<comment type="cofactor">
    <cofactor evidence="1">
        <name>Ca(2+)</name>
        <dbReference type="ChEBI" id="CHEBI:29108"/>
    </cofactor>
</comment>
<name>A0A918CA99_9DEIO</name>
<evidence type="ECO:0000313" key="11">
    <source>
        <dbReference type="Proteomes" id="UP000603865"/>
    </source>
</evidence>